<dbReference type="EMBL" id="BLKM01000101">
    <property type="protein sequence ID" value="GFG28925.1"/>
    <property type="molecule type" value="Genomic_DNA"/>
</dbReference>
<evidence type="ECO:0000256" key="3">
    <source>
        <dbReference type="ARBA" id="ARBA00022692"/>
    </source>
</evidence>
<dbReference type="OrthoDB" id="6614738at2759"/>
<sequence length="577" mass="64991">MPVATCLCIDPHQRQTAQSHNCSQSSSQSWRSRLVCSYRRPQYLYDYLRHVSTRRLEAARHVLVLSEAEDARPRTETFLAGLQLPRFVATFRDNNMEHCDLPVDTVFIFLENIDDGILAEFLDVLPRCWIRARFVVVFPERLRLSENEHRQLQESFQLFWLKEAVDVVAVLPCRDAVRVFTFFPHRERCHLAGTPVQVDQWPRVAGVVSSVEVFSHMKVTSLHGCTVRLTAIHLAPDVIMYPRISEEAGRWAQHVERTQILKNSLDGIEVRLINALASEMNFSAVFAWPSDGSNWGYVRDNGTLTGMIADIKNNLSDVGFGHVTRSTQDVGFLEYSTSLGMDCYGWGVPLGAGRQPPAWVMFTTEFSSLTWGLVFIAVLVAALVLRILPRALPTWEQQDEKLYDMPNSALFYASSTAIAAPVWMRPRSQPVRMFVSFWLLYCIVVNAAYQGWKFHVMSGSCMMCHHTALVVRRGSPLVPRMNLVIQRLIDAGIVNKWISDFTPSVKLLSRHSVYSGSNSEVRKSLHSGPQGVSVVVRVSLQESGLWRPTFRPVAATLAGCLHSARARPAAGCQQSTG</sequence>
<keyword evidence="2" id="KW-1003">Cell membrane</keyword>
<protein>
    <recommendedName>
        <fullName evidence="11">Ionotropic glutamate receptor L-glutamate and glycine-binding domain-containing protein</fullName>
    </recommendedName>
</protein>
<evidence type="ECO:0008006" key="11">
    <source>
        <dbReference type="Google" id="ProtNLM"/>
    </source>
</evidence>
<keyword evidence="7" id="KW-0325">Glycoprotein</keyword>
<dbReference type="AlphaFoldDB" id="A0A6L2PEF4"/>
<evidence type="ECO:0000256" key="8">
    <source>
        <dbReference type="SAM" id="Phobius"/>
    </source>
</evidence>
<gene>
    <name evidence="9" type="ORF">Cfor_00331</name>
</gene>
<dbReference type="PANTHER" id="PTHR42643:SF30">
    <property type="entry name" value="IONOTROPIC RECEPTOR 40A-RELATED"/>
    <property type="match status" value="1"/>
</dbReference>
<dbReference type="InParanoid" id="A0A6L2PEF4"/>
<evidence type="ECO:0000256" key="7">
    <source>
        <dbReference type="ARBA" id="ARBA00023180"/>
    </source>
</evidence>
<evidence type="ECO:0000313" key="10">
    <source>
        <dbReference type="Proteomes" id="UP000502823"/>
    </source>
</evidence>
<comment type="caution">
    <text evidence="9">The sequence shown here is derived from an EMBL/GenBank/DDBJ whole genome shotgun (WGS) entry which is preliminary data.</text>
</comment>
<name>A0A6L2PEF4_COPFO</name>
<keyword evidence="10" id="KW-1185">Reference proteome</keyword>
<evidence type="ECO:0000256" key="2">
    <source>
        <dbReference type="ARBA" id="ARBA00022475"/>
    </source>
</evidence>
<evidence type="ECO:0000256" key="1">
    <source>
        <dbReference type="ARBA" id="ARBA00004651"/>
    </source>
</evidence>
<evidence type="ECO:0000256" key="6">
    <source>
        <dbReference type="ARBA" id="ARBA00023170"/>
    </source>
</evidence>
<keyword evidence="4 8" id="KW-1133">Transmembrane helix</keyword>
<dbReference type="Proteomes" id="UP000502823">
    <property type="component" value="Unassembled WGS sequence"/>
</dbReference>
<accession>A0A6L2PEF4</accession>
<reference evidence="10" key="1">
    <citation type="submission" date="2020-01" db="EMBL/GenBank/DDBJ databases">
        <title>Draft genome sequence of the Termite Coptotermes fromosanus.</title>
        <authorList>
            <person name="Itakura S."/>
            <person name="Yosikawa Y."/>
            <person name="Umezawa K."/>
        </authorList>
    </citation>
    <scope>NUCLEOTIDE SEQUENCE [LARGE SCALE GENOMIC DNA]</scope>
</reference>
<proteinExistence type="predicted"/>
<keyword evidence="6" id="KW-0675">Receptor</keyword>
<dbReference type="InterPro" id="IPR052192">
    <property type="entry name" value="Insect_Ionotropic_Sensory_Rcpt"/>
</dbReference>
<feature type="transmembrane region" description="Helical" evidence="8">
    <location>
        <begin position="369"/>
        <end position="388"/>
    </location>
</feature>
<dbReference type="GO" id="GO:0005886">
    <property type="term" value="C:plasma membrane"/>
    <property type="evidence" value="ECO:0007669"/>
    <property type="project" value="UniProtKB-SubCell"/>
</dbReference>
<evidence type="ECO:0000256" key="4">
    <source>
        <dbReference type="ARBA" id="ARBA00022989"/>
    </source>
</evidence>
<dbReference type="PANTHER" id="PTHR42643">
    <property type="entry name" value="IONOTROPIC RECEPTOR 20A-RELATED"/>
    <property type="match status" value="1"/>
</dbReference>
<dbReference type="SUPFAM" id="SSF53850">
    <property type="entry name" value="Periplasmic binding protein-like II"/>
    <property type="match status" value="1"/>
</dbReference>
<feature type="transmembrane region" description="Helical" evidence="8">
    <location>
        <begin position="431"/>
        <end position="449"/>
    </location>
</feature>
<keyword evidence="3 8" id="KW-0812">Transmembrane</keyword>
<dbReference type="Gene3D" id="3.40.190.10">
    <property type="entry name" value="Periplasmic binding protein-like II"/>
    <property type="match status" value="1"/>
</dbReference>
<evidence type="ECO:0000313" key="9">
    <source>
        <dbReference type="EMBL" id="GFG28925.1"/>
    </source>
</evidence>
<dbReference type="Gene3D" id="1.10.287.70">
    <property type="match status" value="1"/>
</dbReference>
<comment type="subcellular location">
    <subcellularLocation>
        <location evidence="1">Cell membrane</location>
        <topology evidence="1">Multi-pass membrane protein</topology>
    </subcellularLocation>
</comment>
<organism evidence="9 10">
    <name type="scientific">Coptotermes formosanus</name>
    <name type="common">Formosan subterranean termite</name>
    <dbReference type="NCBI Taxonomy" id="36987"/>
    <lineage>
        <taxon>Eukaryota</taxon>
        <taxon>Metazoa</taxon>
        <taxon>Ecdysozoa</taxon>
        <taxon>Arthropoda</taxon>
        <taxon>Hexapoda</taxon>
        <taxon>Insecta</taxon>
        <taxon>Pterygota</taxon>
        <taxon>Neoptera</taxon>
        <taxon>Polyneoptera</taxon>
        <taxon>Dictyoptera</taxon>
        <taxon>Blattodea</taxon>
        <taxon>Blattoidea</taxon>
        <taxon>Termitoidae</taxon>
        <taxon>Rhinotermitidae</taxon>
        <taxon>Coptotermes</taxon>
    </lineage>
</organism>
<evidence type="ECO:0000256" key="5">
    <source>
        <dbReference type="ARBA" id="ARBA00023136"/>
    </source>
</evidence>
<keyword evidence="5 8" id="KW-0472">Membrane</keyword>